<keyword evidence="3 10" id="KW-0808">Transferase</keyword>
<dbReference type="HAMAP" id="MF_01043">
    <property type="entry name" value="PlsY"/>
    <property type="match status" value="1"/>
</dbReference>
<dbReference type="Pfam" id="PF02660">
    <property type="entry name" value="G3P_acyltransf"/>
    <property type="match status" value="1"/>
</dbReference>
<comment type="function">
    <text evidence="10">Catalyzes the transfer of an acyl group from acyl-phosphate (acyl-PO(4)) to glycerol-3-phosphate (G3P) to form lysophosphatidic acid (LPA). This enzyme utilizes acyl-phosphate as fatty acyl donor, but not acyl-CoA or acyl-ACP.</text>
</comment>
<evidence type="ECO:0000256" key="1">
    <source>
        <dbReference type="ARBA" id="ARBA00022475"/>
    </source>
</evidence>
<comment type="caution">
    <text evidence="11">The sequence shown here is derived from an EMBL/GenBank/DDBJ whole genome shotgun (WGS) entry which is preliminary data.</text>
</comment>
<dbReference type="Proteomes" id="UP000316562">
    <property type="component" value="Unassembled WGS sequence"/>
</dbReference>
<gene>
    <name evidence="10 11" type="primary">plsY</name>
    <name evidence="11" type="ORF">EVJ46_04555</name>
</gene>
<comment type="pathway">
    <text evidence="10">Lipid metabolism; phospholipid metabolism.</text>
</comment>
<evidence type="ECO:0000256" key="7">
    <source>
        <dbReference type="ARBA" id="ARBA00023136"/>
    </source>
</evidence>
<dbReference type="EC" id="2.3.1.275" evidence="10"/>
<keyword evidence="7 10" id="KW-0472">Membrane</keyword>
<dbReference type="NCBIfam" id="TIGR00023">
    <property type="entry name" value="glycerol-3-phosphate 1-O-acyltransferase PlsY"/>
    <property type="match status" value="1"/>
</dbReference>
<reference evidence="11 12" key="1">
    <citation type="journal article" date="2019" name="ISME J.">
        <title>Insights into ecological role of a new deltaproteobacterial order Candidatus Acidulodesulfobacterales by metagenomics and metatranscriptomics.</title>
        <authorList>
            <person name="Tan S."/>
            <person name="Liu J."/>
            <person name="Fang Y."/>
            <person name="Hedlund B.P."/>
            <person name="Lian Z.H."/>
            <person name="Huang L.Y."/>
            <person name="Li J.T."/>
            <person name="Huang L.N."/>
            <person name="Li W.J."/>
            <person name="Jiang H.C."/>
            <person name="Dong H.L."/>
            <person name="Shu W.S."/>
        </authorList>
    </citation>
    <scope>NUCLEOTIDE SEQUENCE [LARGE SCALE GENOMIC DNA]</scope>
    <source>
        <strain evidence="11">AP2</strain>
    </source>
</reference>
<comment type="subcellular location">
    <subcellularLocation>
        <location evidence="10">Cell membrane</location>
        <topology evidence="10">Multi-pass membrane protein</topology>
    </subcellularLocation>
</comment>
<keyword evidence="9 10" id="KW-1208">Phospholipid metabolism</keyword>
<keyword evidence="6 10" id="KW-0443">Lipid metabolism</keyword>
<dbReference type="GO" id="GO:0043772">
    <property type="term" value="F:acyl-phosphate glycerol-3-phosphate acyltransferase activity"/>
    <property type="evidence" value="ECO:0007669"/>
    <property type="project" value="UniProtKB-UniRule"/>
</dbReference>
<keyword evidence="1 10" id="KW-1003">Cell membrane</keyword>
<feature type="transmembrane region" description="Helical" evidence="10">
    <location>
        <begin position="7"/>
        <end position="30"/>
    </location>
</feature>
<evidence type="ECO:0000313" key="11">
    <source>
        <dbReference type="EMBL" id="RZD16305.1"/>
    </source>
</evidence>
<feature type="transmembrane region" description="Helical" evidence="10">
    <location>
        <begin position="81"/>
        <end position="105"/>
    </location>
</feature>
<keyword evidence="8 10" id="KW-0594">Phospholipid biosynthesis</keyword>
<evidence type="ECO:0000256" key="3">
    <source>
        <dbReference type="ARBA" id="ARBA00022679"/>
    </source>
</evidence>
<evidence type="ECO:0000256" key="10">
    <source>
        <dbReference type="HAMAP-Rule" id="MF_01043"/>
    </source>
</evidence>
<keyword evidence="11" id="KW-0012">Acyltransferase</keyword>
<comment type="subunit">
    <text evidence="10">Probably interacts with PlsX.</text>
</comment>
<protein>
    <recommendedName>
        <fullName evidence="10">Glycerol-3-phosphate acyltransferase</fullName>
    </recommendedName>
    <alternativeName>
        <fullName evidence="10">Acyl-PO4 G3P acyltransferase</fullName>
    </alternativeName>
    <alternativeName>
        <fullName evidence="10">Acyl-phosphate--glycerol-3-phosphate acyltransferase</fullName>
    </alternativeName>
    <alternativeName>
        <fullName evidence="10">G3P acyltransferase</fullName>
        <shortName evidence="10">GPAT</shortName>
        <ecNumber evidence="10">2.3.1.275</ecNumber>
    </alternativeName>
    <alternativeName>
        <fullName evidence="10">Lysophosphatidic acid synthase</fullName>
        <shortName evidence="10">LPA synthase</shortName>
    </alternativeName>
</protein>
<keyword evidence="2 10" id="KW-0444">Lipid biosynthesis</keyword>
<dbReference type="EMBL" id="SGBC01000002">
    <property type="protein sequence ID" value="RZD16305.1"/>
    <property type="molecule type" value="Genomic_DNA"/>
</dbReference>
<dbReference type="PANTHER" id="PTHR30309:SF0">
    <property type="entry name" value="GLYCEROL-3-PHOSPHATE ACYLTRANSFERASE-RELATED"/>
    <property type="match status" value="1"/>
</dbReference>
<feature type="transmembrane region" description="Helical" evidence="10">
    <location>
        <begin position="170"/>
        <end position="186"/>
    </location>
</feature>
<dbReference type="GO" id="GO:0008654">
    <property type="term" value="P:phospholipid biosynthetic process"/>
    <property type="evidence" value="ECO:0007669"/>
    <property type="project" value="UniProtKB-UniRule"/>
</dbReference>
<comment type="catalytic activity">
    <reaction evidence="10">
        <text>an acyl phosphate + sn-glycerol 3-phosphate = a 1-acyl-sn-glycero-3-phosphate + phosphate</text>
        <dbReference type="Rhea" id="RHEA:34075"/>
        <dbReference type="ChEBI" id="CHEBI:43474"/>
        <dbReference type="ChEBI" id="CHEBI:57597"/>
        <dbReference type="ChEBI" id="CHEBI:57970"/>
        <dbReference type="ChEBI" id="CHEBI:59918"/>
        <dbReference type="EC" id="2.3.1.275"/>
    </reaction>
</comment>
<evidence type="ECO:0000256" key="5">
    <source>
        <dbReference type="ARBA" id="ARBA00022989"/>
    </source>
</evidence>
<accession>A0A519BGA5</accession>
<name>A0A519BGA5_ACIG2</name>
<feature type="transmembrane region" description="Helical" evidence="10">
    <location>
        <begin position="117"/>
        <end position="139"/>
    </location>
</feature>
<dbReference type="SMART" id="SM01207">
    <property type="entry name" value="G3P_acyltransf"/>
    <property type="match status" value="1"/>
</dbReference>
<evidence type="ECO:0000256" key="4">
    <source>
        <dbReference type="ARBA" id="ARBA00022692"/>
    </source>
</evidence>
<evidence type="ECO:0000256" key="2">
    <source>
        <dbReference type="ARBA" id="ARBA00022516"/>
    </source>
</evidence>
<keyword evidence="4 10" id="KW-0812">Transmembrane</keyword>
<evidence type="ECO:0000313" key="12">
    <source>
        <dbReference type="Proteomes" id="UP000316562"/>
    </source>
</evidence>
<keyword evidence="5 10" id="KW-1133">Transmembrane helix</keyword>
<evidence type="ECO:0000256" key="8">
    <source>
        <dbReference type="ARBA" id="ARBA00023209"/>
    </source>
</evidence>
<dbReference type="GO" id="GO:0005886">
    <property type="term" value="C:plasma membrane"/>
    <property type="evidence" value="ECO:0007669"/>
    <property type="project" value="UniProtKB-SubCell"/>
</dbReference>
<dbReference type="AlphaFoldDB" id="A0A519BGA5"/>
<evidence type="ECO:0000256" key="6">
    <source>
        <dbReference type="ARBA" id="ARBA00023098"/>
    </source>
</evidence>
<dbReference type="InterPro" id="IPR003811">
    <property type="entry name" value="G3P_acylTferase_PlsY"/>
</dbReference>
<proteinExistence type="inferred from homology"/>
<dbReference type="UniPathway" id="UPA00085"/>
<evidence type="ECO:0000256" key="9">
    <source>
        <dbReference type="ARBA" id="ARBA00023264"/>
    </source>
</evidence>
<comment type="similarity">
    <text evidence="10">Belongs to the PlsY family.</text>
</comment>
<dbReference type="PANTHER" id="PTHR30309">
    <property type="entry name" value="INNER MEMBRANE PROTEIN YGIH"/>
    <property type="match status" value="1"/>
</dbReference>
<organism evidence="11 12">
    <name type="scientific">Acididesulfobacter guangdongensis</name>
    <dbReference type="NCBI Taxonomy" id="2597225"/>
    <lineage>
        <taxon>Bacteria</taxon>
        <taxon>Deltaproteobacteria</taxon>
        <taxon>Candidatus Acidulodesulfobacterales</taxon>
        <taxon>Candidatus Acididesulfobacter</taxon>
    </lineage>
</organism>
<sequence length="206" mass="22606">MNHSLTCVIYILITYLLGSFPTSAIIARLVGGLDLSKTGSGNLGATNVSRVIGKKYGIITLAADALKGFIPVYIAFKYYKFFHFSFLILSIIMIAPIIGHCYSIYIKFKGGKGVATALGVFAAVSPEAVLMALAIFIVMIFLSRYVSLSSITAAFFMPFLVFYSLRNIDFFTASCFISLLIIFKHVPNITRLLNGTENKIGKKKQL</sequence>